<dbReference type="EnsemblMetazoa" id="XM_021050355.2">
    <property type="protein sequence ID" value="XP_020906014.1"/>
    <property type="gene ID" value="LOC110244163"/>
</dbReference>
<proteinExistence type="predicted"/>
<feature type="compositionally biased region" description="Basic residues" evidence="2">
    <location>
        <begin position="60"/>
        <end position="70"/>
    </location>
</feature>
<dbReference type="OMA" id="RERAYPC"/>
<feature type="region of interest" description="Disordered" evidence="2">
    <location>
        <begin position="60"/>
        <end position="113"/>
    </location>
</feature>
<organism evidence="3 4">
    <name type="scientific">Exaiptasia diaphana</name>
    <name type="common">Tropical sea anemone</name>
    <name type="synonym">Aiptasia pulchella</name>
    <dbReference type="NCBI Taxonomy" id="2652724"/>
    <lineage>
        <taxon>Eukaryota</taxon>
        <taxon>Metazoa</taxon>
        <taxon>Cnidaria</taxon>
        <taxon>Anthozoa</taxon>
        <taxon>Hexacorallia</taxon>
        <taxon>Actiniaria</taxon>
        <taxon>Aiptasiidae</taxon>
        <taxon>Exaiptasia</taxon>
    </lineage>
</organism>
<reference evidence="3" key="1">
    <citation type="submission" date="2022-11" db="UniProtKB">
        <authorList>
            <consortium name="EnsemblMetazoa"/>
        </authorList>
    </citation>
    <scope>IDENTIFICATION</scope>
</reference>
<evidence type="ECO:0000256" key="1">
    <source>
        <dbReference type="SAM" id="Coils"/>
    </source>
</evidence>
<feature type="compositionally biased region" description="Basic and acidic residues" evidence="2">
    <location>
        <begin position="82"/>
        <end position="108"/>
    </location>
</feature>
<evidence type="ECO:0000256" key="2">
    <source>
        <dbReference type="SAM" id="MobiDB-lite"/>
    </source>
</evidence>
<feature type="coiled-coil region" evidence="1">
    <location>
        <begin position="120"/>
        <end position="243"/>
    </location>
</feature>
<keyword evidence="4" id="KW-1185">Reference proteome</keyword>
<dbReference type="GeneID" id="110244163"/>
<dbReference type="AlphaFoldDB" id="A0A913XKW5"/>
<accession>A0A913XKW5</accession>
<evidence type="ECO:0000313" key="3">
    <source>
        <dbReference type="EnsemblMetazoa" id="XP_020906014.1"/>
    </source>
</evidence>
<name>A0A913XKW5_EXADI</name>
<keyword evidence="1" id="KW-0175">Coiled coil</keyword>
<dbReference type="RefSeq" id="XP_020906014.1">
    <property type="nucleotide sequence ID" value="XM_021050355.2"/>
</dbReference>
<protein>
    <submittedName>
        <fullName evidence="3">Uncharacterized protein</fullName>
    </submittedName>
</protein>
<dbReference type="Proteomes" id="UP000887567">
    <property type="component" value="Unplaced"/>
</dbReference>
<dbReference type="Gene3D" id="1.10.287.1490">
    <property type="match status" value="1"/>
</dbReference>
<dbReference type="KEGG" id="epa:110244163"/>
<dbReference type="OrthoDB" id="5969558at2759"/>
<sequence>MSDLVDEQDLQRIEELLKRKAELEEQNSNLSSRLQDGEKIKNELKEARRDSQKLLHHREKLKNQASKHLKGLNGAELVNPSEPKRVINNEDRDKEEKLPNPQNRKEEIMENDPVQLRRQLNALRLENASLIKEKRKTEEHNSSLVQELADLGLKHETLQEICDRLKKEIARLSACVAAGKSSSAGNHSTGKEDNIEIMKDQLRIYQEDINGMQAQIEISQQSNERLRAELNEARAVIRDLRQLPAFEVYAAPVYQLGRYKTFDDRYGYDPREYRHTVRPASGGYDRNRERDYRRVRSADKKVFMPDLTAVIDKEVKDGSLMSSKSF</sequence>
<evidence type="ECO:0000313" key="4">
    <source>
        <dbReference type="Proteomes" id="UP000887567"/>
    </source>
</evidence>